<proteinExistence type="inferred from homology"/>
<evidence type="ECO:0000256" key="6">
    <source>
        <dbReference type="PROSITE-ProRule" id="PRU10141"/>
    </source>
</evidence>
<dbReference type="GO" id="GO:0005634">
    <property type="term" value="C:nucleus"/>
    <property type="evidence" value="ECO:0007669"/>
    <property type="project" value="TreeGrafter"/>
</dbReference>
<protein>
    <recommendedName>
        <fullName evidence="9">Protein kinase domain-containing protein</fullName>
    </recommendedName>
</protein>
<dbReference type="InterPro" id="IPR011009">
    <property type="entry name" value="Kinase-like_dom_sf"/>
</dbReference>
<evidence type="ECO:0000313" key="10">
    <source>
        <dbReference type="EMBL" id="EGW35340.1"/>
    </source>
</evidence>
<evidence type="ECO:0000313" key="11">
    <source>
        <dbReference type="Proteomes" id="UP000000709"/>
    </source>
</evidence>
<dbReference type="EMBL" id="GL996499">
    <property type="protein sequence ID" value="EGW35340.1"/>
    <property type="molecule type" value="Genomic_DNA"/>
</dbReference>
<dbReference type="OrthoDB" id="1405469at2759"/>
<dbReference type="PROSITE" id="PS50011">
    <property type="entry name" value="PROTEIN_KINASE_DOM"/>
    <property type="match status" value="1"/>
</dbReference>
<feature type="transmembrane region" description="Helical" evidence="8">
    <location>
        <begin position="659"/>
        <end position="679"/>
    </location>
</feature>
<dbReference type="InterPro" id="IPR000719">
    <property type="entry name" value="Prot_kinase_dom"/>
</dbReference>
<evidence type="ECO:0000256" key="1">
    <source>
        <dbReference type="ARBA" id="ARBA00022679"/>
    </source>
</evidence>
<dbReference type="CDD" id="cd00180">
    <property type="entry name" value="PKc"/>
    <property type="match status" value="1"/>
</dbReference>
<dbReference type="AlphaFoldDB" id="G3AGK1"/>
<keyword evidence="8" id="KW-0812">Transmembrane</keyword>
<evidence type="ECO:0000256" key="4">
    <source>
        <dbReference type="ARBA" id="ARBA00022840"/>
    </source>
</evidence>
<evidence type="ECO:0000259" key="9">
    <source>
        <dbReference type="PROSITE" id="PS50011"/>
    </source>
</evidence>
<feature type="transmembrane region" description="Helical" evidence="8">
    <location>
        <begin position="711"/>
        <end position="731"/>
    </location>
</feature>
<dbReference type="InterPro" id="IPR050339">
    <property type="entry name" value="CC_SR_Kinase"/>
</dbReference>
<dbReference type="STRING" id="619300.G3AGK1"/>
<name>G3AGK1_SPAPN</name>
<sequence length="740" mass="85608">MSIIPYNSNSDILFHDPNHGILVVHDNQENSISLVSTRSSRDKSRTRPPQPSSTFTNQQYGHYSGEKSTKCPNCGFTWSEYPEDTPRRNSRSSVTPFNFSLPDINLPRDFAQGFVRNDYFKLLGQLPYVSNNTNHENTNNHVNNHARSSLPEGIFNQGYFKRFFKRVEPFVLGSGAHAQVYKVDHVLNDIKLGTYAVKRISIGDKFEHLEQVLNEVLILYELSVKGANENNLIRYNHVWLELGDLEDSSSYFLPPSGVGEKVKNRIPYVFILQQYCDGGHLEDLISKHFRREENLTWKEKIDLERMKRRLRRSSSGNKQEETKKKKWLSNFEIWKFFHDVAKGVHYLHVHGILHRDLKPSNCLLDVEYIAREDSPEENQFLNLEEFENGVLDLPRVLVSDFGEGKFIDKKHNVVIEDQFNERRGNTGTLEFTAPELWLYSNDPILGEDNKTFFNDFTYESDIYSLGLILLYLCVGKLPFSDVIKGETDPQEIRNKIISWYDELTYELFQEWFTTNALELRDSFDDTMLDFQKLVYMMIKGEGSGNQSTSRAISKEVLEFLENMKRERFIKHYEEEEVVVSGEELMNRKSSAAGSLVRVSSGTIMDEPVLDEDEEEDEAFEEEHKSEHLNLLEGVRELDEFEGVNLNKTEPDAPTSSSSIHNVLAAIVLYGFELIVLEYISYNSAKLVNSILKVVVFFLVAIELYIENYTLLKTVLFVITSIAVSILLAYYLKFESSRDYF</sequence>
<dbReference type="GO" id="GO:0030447">
    <property type="term" value="P:filamentous growth"/>
    <property type="evidence" value="ECO:0007669"/>
    <property type="project" value="UniProtKB-ARBA"/>
</dbReference>
<evidence type="ECO:0000256" key="5">
    <source>
        <dbReference type="ARBA" id="ARBA00037982"/>
    </source>
</evidence>
<dbReference type="KEGG" id="spaa:SPAPADRAFT_48345"/>
<keyword evidence="2 6" id="KW-0547">Nucleotide-binding</keyword>
<accession>G3AGK1</accession>
<evidence type="ECO:0000256" key="8">
    <source>
        <dbReference type="SAM" id="Phobius"/>
    </source>
</evidence>
<dbReference type="GeneID" id="18871207"/>
<feature type="region of interest" description="Disordered" evidence="7">
    <location>
        <begin position="34"/>
        <end position="68"/>
    </location>
</feature>
<evidence type="ECO:0000256" key="7">
    <source>
        <dbReference type="SAM" id="MobiDB-lite"/>
    </source>
</evidence>
<dbReference type="GO" id="GO:0005737">
    <property type="term" value="C:cytoplasm"/>
    <property type="evidence" value="ECO:0007669"/>
    <property type="project" value="TreeGrafter"/>
</dbReference>
<dbReference type="Pfam" id="PF00069">
    <property type="entry name" value="Pkinase"/>
    <property type="match status" value="1"/>
</dbReference>
<dbReference type="SMART" id="SM00220">
    <property type="entry name" value="S_TKc"/>
    <property type="match status" value="1"/>
</dbReference>
<dbReference type="GO" id="GO:0004713">
    <property type="term" value="F:protein tyrosine kinase activity"/>
    <property type="evidence" value="ECO:0007669"/>
    <property type="project" value="TreeGrafter"/>
</dbReference>
<dbReference type="PANTHER" id="PTHR11042:SF190">
    <property type="entry name" value="MITOSIS INHIBITOR PROTEIN KINASE MIK1"/>
    <property type="match status" value="1"/>
</dbReference>
<keyword evidence="3" id="KW-0418">Kinase</keyword>
<dbReference type="HOGENOM" id="CLU_010228_2_0_1"/>
<dbReference type="FunCoup" id="G3AGK1">
    <property type="interactions" value="189"/>
</dbReference>
<dbReference type="PANTHER" id="PTHR11042">
    <property type="entry name" value="EUKARYOTIC TRANSLATION INITIATION FACTOR 2-ALPHA KINASE EIF2-ALPHA KINASE -RELATED"/>
    <property type="match status" value="1"/>
</dbReference>
<organism evidence="11">
    <name type="scientific">Spathaspora passalidarum (strain NRRL Y-27907 / 11-Y1)</name>
    <dbReference type="NCBI Taxonomy" id="619300"/>
    <lineage>
        <taxon>Eukaryota</taxon>
        <taxon>Fungi</taxon>
        <taxon>Dikarya</taxon>
        <taxon>Ascomycota</taxon>
        <taxon>Saccharomycotina</taxon>
        <taxon>Pichiomycetes</taxon>
        <taxon>Debaryomycetaceae</taxon>
        <taxon>Spathaspora</taxon>
    </lineage>
</organism>
<keyword evidence="8" id="KW-0472">Membrane</keyword>
<feature type="binding site" evidence="6">
    <location>
        <position position="198"/>
    </location>
    <ligand>
        <name>ATP</name>
        <dbReference type="ChEBI" id="CHEBI:30616"/>
    </ligand>
</feature>
<comment type="similarity">
    <text evidence="5">Belongs to the protein kinase superfamily. Ser/Thr protein kinase family. GCN2 subfamily.</text>
</comment>
<keyword evidence="4 6" id="KW-0067">ATP-binding</keyword>
<dbReference type="Proteomes" id="UP000000709">
    <property type="component" value="Unassembled WGS sequence"/>
</dbReference>
<dbReference type="OMA" id="MICYFIV"/>
<feature type="domain" description="Protein kinase" evidence="9">
    <location>
        <begin position="166"/>
        <end position="585"/>
    </location>
</feature>
<evidence type="ECO:0000256" key="2">
    <source>
        <dbReference type="ARBA" id="ARBA00022741"/>
    </source>
</evidence>
<evidence type="ECO:0000256" key="3">
    <source>
        <dbReference type="ARBA" id="ARBA00022777"/>
    </source>
</evidence>
<dbReference type="PROSITE" id="PS00108">
    <property type="entry name" value="PROTEIN_KINASE_ST"/>
    <property type="match status" value="1"/>
</dbReference>
<dbReference type="InterPro" id="IPR008271">
    <property type="entry name" value="Ser/Thr_kinase_AS"/>
</dbReference>
<dbReference type="RefSeq" id="XP_007372752.1">
    <property type="nucleotide sequence ID" value="XM_007372690.1"/>
</dbReference>
<keyword evidence="1" id="KW-0808">Transferase</keyword>
<dbReference type="PROSITE" id="PS00107">
    <property type="entry name" value="PROTEIN_KINASE_ATP"/>
    <property type="match status" value="1"/>
</dbReference>
<feature type="compositionally biased region" description="Polar residues" evidence="7">
    <location>
        <begin position="52"/>
        <end position="61"/>
    </location>
</feature>
<gene>
    <name evidence="10" type="ORF">SPAPADRAFT_48345</name>
</gene>
<feature type="transmembrane region" description="Helical" evidence="8">
    <location>
        <begin position="686"/>
        <end position="705"/>
    </location>
</feature>
<dbReference type="GO" id="GO:0110031">
    <property type="term" value="P:negative regulation of G2/MI transition of meiotic cell cycle"/>
    <property type="evidence" value="ECO:0007669"/>
    <property type="project" value="TreeGrafter"/>
</dbReference>
<dbReference type="InParanoid" id="G3AGK1"/>
<dbReference type="eggNOG" id="KOG0032">
    <property type="taxonomic scope" value="Eukaryota"/>
</dbReference>
<dbReference type="Gene3D" id="1.10.510.10">
    <property type="entry name" value="Transferase(Phosphotransferase) domain 1"/>
    <property type="match status" value="1"/>
</dbReference>
<dbReference type="InterPro" id="IPR017441">
    <property type="entry name" value="Protein_kinase_ATP_BS"/>
</dbReference>
<reference evidence="10 11" key="1">
    <citation type="journal article" date="2011" name="Proc. Natl. Acad. Sci. U.S.A.">
        <title>Comparative genomics of xylose-fermenting fungi for enhanced biofuel production.</title>
        <authorList>
            <person name="Wohlbach D.J."/>
            <person name="Kuo A."/>
            <person name="Sato T.K."/>
            <person name="Potts K.M."/>
            <person name="Salamov A.A."/>
            <person name="LaButti K.M."/>
            <person name="Sun H."/>
            <person name="Clum A."/>
            <person name="Pangilinan J.L."/>
            <person name="Lindquist E.A."/>
            <person name="Lucas S."/>
            <person name="Lapidus A."/>
            <person name="Jin M."/>
            <person name="Gunawan C."/>
            <person name="Balan V."/>
            <person name="Dale B.E."/>
            <person name="Jeffries T.W."/>
            <person name="Zinkel R."/>
            <person name="Barry K.W."/>
            <person name="Grigoriev I.V."/>
            <person name="Gasch A.P."/>
        </authorList>
    </citation>
    <scope>NUCLEOTIDE SEQUENCE [LARGE SCALE GENOMIC DNA]</scope>
    <source>
        <strain evidence="11">NRRL Y-27907 / 11-Y1</strain>
    </source>
</reference>
<dbReference type="SUPFAM" id="SSF56112">
    <property type="entry name" value="Protein kinase-like (PK-like)"/>
    <property type="match status" value="1"/>
</dbReference>
<keyword evidence="11" id="KW-1185">Reference proteome</keyword>
<dbReference type="GO" id="GO:0005524">
    <property type="term" value="F:ATP binding"/>
    <property type="evidence" value="ECO:0007669"/>
    <property type="project" value="UniProtKB-UniRule"/>
</dbReference>
<dbReference type="Gene3D" id="3.30.200.20">
    <property type="entry name" value="Phosphorylase Kinase, domain 1"/>
    <property type="match status" value="1"/>
</dbReference>
<keyword evidence="8" id="KW-1133">Transmembrane helix</keyword>